<accession>A0ABT4UW42</accession>
<organism evidence="5 6">
    <name type="scientific">Saccharopolyspora oryzae</name>
    <dbReference type="NCBI Taxonomy" id="2997343"/>
    <lineage>
        <taxon>Bacteria</taxon>
        <taxon>Bacillati</taxon>
        <taxon>Actinomycetota</taxon>
        <taxon>Actinomycetes</taxon>
        <taxon>Pseudonocardiales</taxon>
        <taxon>Pseudonocardiaceae</taxon>
        <taxon>Saccharopolyspora</taxon>
    </lineage>
</organism>
<feature type="domain" description="Peptidase S33 tripeptidyl aminopeptidase-like C-terminal" evidence="4">
    <location>
        <begin position="389"/>
        <end position="491"/>
    </location>
</feature>
<evidence type="ECO:0000259" key="4">
    <source>
        <dbReference type="Pfam" id="PF08386"/>
    </source>
</evidence>
<dbReference type="InterPro" id="IPR013595">
    <property type="entry name" value="Pept_S33_TAP-like_C"/>
</dbReference>
<sequence length="494" mass="53231">MSIVELLRGELMRKPALTVLAAAVVATLTPISASATSGRLDWGACPEDVTKPGLECATLDVPLDYRDPGGQTITIAISRLASTNPEKRRGVLLTNSGGPGGSGLDFPAALRDLGMPQDVLDSYDVIGMDPRGVGRSTPVTCDLTLAEQPTNIPMYARNPAAVEEEAERVAAVAEKCGSSPTAPLLPHITTANTARDMDRVREALGEPAVSYFGISYGTYLGSVYTAMFPQRSDRFLIDSATGPDGWDSEFSRSFGQGFEDRFPDFAEFAAANPEYGLGETPEQVAAKYFELAARLDETPSPDGYNGQAFRFATFAALYYDRELPRLAETWHALDTGTPVPAPDSSAVAAAAPADNYQASQLHVICNDSDWPEDVRTYQRNVEVDRFRHPMFGAAGANITPCAFWPSEPVEPQVEITDEGPSNVLIIQNLRDPATPLAGARKLREAFGDRARMVTADQGGHLAYLFLDDQCVHRIATNFLVNGERPGHDLACGKP</sequence>
<dbReference type="PANTHER" id="PTHR43248">
    <property type="entry name" value="2-SUCCINYL-6-HYDROXY-2,4-CYCLOHEXADIENE-1-CARBOXYLATE SYNTHASE"/>
    <property type="match status" value="1"/>
</dbReference>
<dbReference type="Gene3D" id="3.40.50.1820">
    <property type="entry name" value="alpha/beta hydrolase"/>
    <property type="match status" value="1"/>
</dbReference>
<dbReference type="PANTHER" id="PTHR43248:SF29">
    <property type="entry name" value="TRIPEPTIDYL AMINOPEPTIDASE"/>
    <property type="match status" value="1"/>
</dbReference>
<proteinExistence type="inferred from homology"/>
<evidence type="ECO:0000256" key="1">
    <source>
        <dbReference type="ARBA" id="ARBA00010088"/>
    </source>
</evidence>
<dbReference type="InterPro" id="IPR051601">
    <property type="entry name" value="Serine_prot/Carboxylest_S33"/>
</dbReference>
<evidence type="ECO:0000313" key="6">
    <source>
        <dbReference type="Proteomes" id="UP001210380"/>
    </source>
</evidence>
<evidence type="ECO:0000256" key="3">
    <source>
        <dbReference type="ARBA" id="ARBA00022801"/>
    </source>
</evidence>
<reference evidence="5 6" key="1">
    <citation type="submission" date="2022-11" db="EMBL/GenBank/DDBJ databases">
        <title>Draft genome sequence of Saccharopolyspora sp. WRP15-2 isolated from rhizosphere soils of wild rice in Thailand.</title>
        <authorList>
            <person name="Duangmal K."/>
            <person name="Kammanee S."/>
            <person name="Muangham S."/>
        </authorList>
    </citation>
    <scope>NUCLEOTIDE SEQUENCE [LARGE SCALE GENOMIC DNA]</scope>
    <source>
        <strain evidence="5 6">WRP15-2</strain>
    </source>
</reference>
<keyword evidence="2" id="KW-0732">Signal</keyword>
<gene>
    <name evidence="5" type="ORF">OU415_10635</name>
</gene>
<dbReference type="RefSeq" id="WP_270948468.1">
    <property type="nucleotide sequence ID" value="NZ_JAQGLA010000011.1"/>
</dbReference>
<comment type="caution">
    <text evidence="5">The sequence shown here is derived from an EMBL/GenBank/DDBJ whole genome shotgun (WGS) entry which is preliminary data.</text>
</comment>
<name>A0ABT4UW42_9PSEU</name>
<dbReference type="EMBL" id="JAQGLA010000011">
    <property type="protein sequence ID" value="MDA3625894.1"/>
    <property type="molecule type" value="Genomic_DNA"/>
</dbReference>
<dbReference type="Proteomes" id="UP001210380">
    <property type="component" value="Unassembled WGS sequence"/>
</dbReference>
<comment type="similarity">
    <text evidence="1">Belongs to the peptidase S33 family.</text>
</comment>
<dbReference type="GO" id="GO:0016787">
    <property type="term" value="F:hydrolase activity"/>
    <property type="evidence" value="ECO:0007669"/>
    <property type="project" value="UniProtKB-KW"/>
</dbReference>
<protein>
    <submittedName>
        <fullName evidence="5">Alpha/beta hydrolase</fullName>
    </submittedName>
</protein>
<evidence type="ECO:0000256" key="2">
    <source>
        <dbReference type="ARBA" id="ARBA00022729"/>
    </source>
</evidence>
<keyword evidence="6" id="KW-1185">Reference proteome</keyword>
<dbReference type="SUPFAM" id="SSF53474">
    <property type="entry name" value="alpha/beta-Hydrolases"/>
    <property type="match status" value="1"/>
</dbReference>
<keyword evidence="3 5" id="KW-0378">Hydrolase</keyword>
<evidence type="ECO:0000313" key="5">
    <source>
        <dbReference type="EMBL" id="MDA3625894.1"/>
    </source>
</evidence>
<dbReference type="InterPro" id="IPR029058">
    <property type="entry name" value="AB_hydrolase_fold"/>
</dbReference>
<dbReference type="Pfam" id="PF08386">
    <property type="entry name" value="Abhydrolase_4"/>
    <property type="match status" value="1"/>
</dbReference>